<dbReference type="SMART" id="SM00530">
    <property type="entry name" value="HTH_XRE"/>
    <property type="match status" value="2"/>
</dbReference>
<organism evidence="2 3">
    <name type="scientific">Halodesulfovibrio spirochaetisodalis</name>
    <dbReference type="NCBI Taxonomy" id="1560234"/>
    <lineage>
        <taxon>Bacteria</taxon>
        <taxon>Pseudomonadati</taxon>
        <taxon>Thermodesulfobacteriota</taxon>
        <taxon>Desulfovibrionia</taxon>
        <taxon>Desulfovibrionales</taxon>
        <taxon>Desulfovibrionaceae</taxon>
        <taxon>Halodesulfovibrio</taxon>
    </lineage>
</organism>
<sequence length="193" mass="20935">MAQDIAKKDKKTRMAKYDPENAHAWNVILAEVRKLKAGGQRQHEIAKTMGVNRDTVSRWLSEERGGERTTFGAMLRYADALGIPYNNLLAKGELKPEAAAVPATQFSKAVAKVLEGFAQDDDTTVTDIAKQTGLPAVEVNAALAGDTQPSLELFHQLCKAIGVKDTIVLNRAEKLIEEEEKDTTASAAATRSA</sequence>
<comment type="caution">
    <text evidence="2">The sequence shown here is derived from an EMBL/GenBank/DDBJ whole genome shotgun (WGS) entry which is preliminary data.</text>
</comment>
<feature type="domain" description="HTH cro/C1-type" evidence="1">
    <location>
        <begin position="29"/>
        <end position="88"/>
    </location>
</feature>
<dbReference type="Proteomes" id="UP000091979">
    <property type="component" value="Unassembled WGS sequence"/>
</dbReference>
<dbReference type="InterPro" id="IPR001387">
    <property type="entry name" value="Cro/C1-type_HTH"/>
</dbReference>
<dbReference type="Gene3D" id="1.10.260.40">
    <property type="entry name" value="lambda repressor-like DNA-binding domains"/>
    <property type="match status" value="1"/>
</dbReference>
<dbReference type="SUPFAM" id="SSF47413">
    <property type="entry name" value="lambda repressor-like DNA-binding domains"/>
    <property type="match status" value="2"/>
</dbReference>
<evidence type="ECO:0000313" key="3">
    <source>
        <dbReference type="Proteomes" id="UP000091979"/>
    </source>
</evidence>
<proteinExistence type="predicted"/>
<reference evidence="2 3" key="1">
    <citation type="submission" date="2015-01" db="EMBL/GenBank/DDBJ databases">
        <title>Desulfovibrio sp. JC271 draft genome sequence.</title>
        <authorList>
            <person name="Shivani Y."/>
            <person name="Subhash Y."/>
            <person name="Sasikala C."/>
            <person name="Ramana C.V."/>
        </authorList>
    </citation>
    <scope>NUCLEOTIDE SEQUENCE [LARGE SCALE GENOMIC DNA]</scope>
    <source>
        <strain evidence="2 3">JC271</strain>
    </source>
</reference>
<dbReference type="EMBL" id="JXMS01000028">
    <property type="protein sequence ID" value="OBQ46233.1"/>
    <property type="molecule type" value="Genomic_DNA"/>
</dbReference>
<keyword evidence="3" id="KW-1185">Reference proteome</keyword>
<dbReference type="PROSITE" id="PS50943">
    <property type="entry name" value="HTH_CROC1"/>
    <property type="match status" value="1"/>
</dbReference>
<dbReference type="AlphaFoldDB" id="A0A1B7XA24"/>
<evidence type="ECO:0000313" key="2">
    <source>
        <dbReference type="EMBL" id="OBQ46233.1"/>
    </source>
</evidence>
<accession>A0A1B7XA24</accession>
<dbReference type="CDD" id="cd00093">
    <property type="entry name" value="HTH_XRE"/>
    <property type="match status" value="1"/>
</dbReference>
<dbReference type="GO" id="GO:0003677">
    <property type="term" value="F:DNA binding"/>
    <property type="evidence" value="ECO:0007669"/>
    <property type="project" value="InterPro"/>
</dbReference>
<dbReference type="STRING" id="1560234.SP90_13635"/>
<dbReference type="InterPro" id="IPR010982">
    <property type="entry name" value="Lambda_DNA-bd_dom_sf"/>
</dbReference>
<dbReference type="PATRIC" id="fig|1560234.3.peg.1840"/>
<protein>
    <recommendedName>
        <fullName evidence="1">HTH cro/C1-type domain-containing protein</fullName>
    </recommendedName>
</protein>
<name>A0A1B7XA24_9BACT</name>
<gene>
    <name evidence="2" type="ORF">SP90_13635</name>
</gene>
<evidence type="ECO:0000259" key="1">
    <source>
        <dbReference type="PROSITE" id="PS50943"/>
    </source>
</evidence>